<dbReference type="AlphaFoldDB" id="A0A5B0DCY5"/>
<evidence type="ECO:0000313" key="3">
    <source>
        <dbReference type="Proteomes" id="UP000323039"/>
    </source>
</evidence>
<organism evidence="2 3">
    <name type="scientific">Streptococcus cristatus</name>
    <dbReference type="NCBI Taxonomy" id="45634"/>
    <lineage>
        <taxon>Bacteria</taxon>
        <taxon>Bacillati</taxon>
        <taxon>Bacillota</taxon>
        <taxon>Bacilli</taxon>
        <taxon>Lactobacillales</taxon>
        <taxon>Streptococcaceae</taxon>
        <taxon>Streptococcus</taxon>
    </lineage>
</organism>
<feature type="compositionally biased region" description="Acidic residues" evidence="1">
    <location>
        <begin position="376"/>
        <end position="388"/>
    </location>
</feature>
<gene>
    <name evidence="2" type="ORF">FXF62_09195</name>
</gene>
<name>A0A5B0DCY5_STRCR</name>
<accession>A0A5B0DCY5</accession>
<dbReference type="Proteomes" id="UP000323039">
    <property type="component" value="Unassembled WGS sequence"/>
</dbReference>
<reference evidence="2 3" key="1">
    <citation type="submission" date="2019-08" db="EMBL/GenBank/DDBJ databases">
        <title>Genome sequence and analysis of Streptococcus cristatus strain S22 isolated from throat swab of children scarlet fever in Hangzhou, China.</title>
        <authorList>
            <person name="Huang Y."/>
            <person name="Xie L."/>
        </authorList>
    </citation>
    <scope>NUCLEOTIDE SEQUENCE [LARGE SCALE GENOMIC DNA]</scope>
    <source>
        <strain evidence="2 3">S22</strain>
    </source>
</reference>
<dbReference type="EMBL" id="VSJJ01000010">
    <property type="protein sequence ID" value="KAA0963470.1"/>
    <property type="molecule type" value="Genomic_DNA"/>
</dbReference>
<protein>
    <recommendedName>
        <fullName evidence="4">Apea-like HEPN domain-containing protein</fullName>
    </recommendedName>
</protein>
<sequence>MKFEVELLTKNISITKLGELFLSSEIIDVISDNIDKLVKKNNLSKYKCSFEGNDFTVITQQIPSGIVKISLIYEYSKDKFNSAKKFGRLFSKFTEFLGKNHLKYSVLSNNLSTYFSQRLYPKFQRYESILRKIFVLALSPLEDENIIEIIKKETNNRIDLSKIHTMQYIENLQMAELHTLIFELNLNQINSLSIHFKNFENKSNHDLKKLINTALPITVWERHFVRFTNNEGKDILKNNYDKIREYRNDVMHFHMISYKRYQKIDSLLSDVSMELEILENNMLQKWDFEATRKLVNDISNQELLVDLVKIVSEGIKPAMDSFYANNVNLNVGLKSMVAAFNKIQVPKIDSRVLKSIQGISDTIGHLDLPNTPNELNSEEEDEEYSCQF</sequence>
<dbReference type="RefSeq" id="WP_149518496.1">
    <property type="nucleotide sequence ID" value="NZ_VSJJ01000010.1"/>
</dbReference>
<feature type="region of interest" description="Disordered" evidence="1">
    <location>
        <begin position="367"/>
        <end position="388"/>
    </location>
</feature>
<evidence type="ECO:0000256" key="1">
    <source>
        <dbReference type="SAM" id="MobiDB-lite"/>
    </source>
</evidence>
<proteinExistence type="predicted"/>
<comment type="caution">
    <text evidence="2">The sequence shown here is derived from an EMBL/GenBank/DDBJ whole genome shotgun (WGS) entry which is preliminary data.</text>
</comment>
<evidence type="ECO:0000313" key="2">
    <source>
        <dbReference type="EMBL" id="KAA0963470.1"/>
    </source>
</evidence>
<evidence type="ECO:0008006" key="4">
    <source>
        <dbReference type="Google" id="ProtNLM"/>
    </source>
</evidence>